<evidence type="ECO:0000256" key="4">
    <source>
        <dbReference type="ARBA" id="ARBA00022448"/>
    </source>
</evidence>
<evidence type="ECO:0000256" key="10">
    <source>
        <dbReference type="ARBA" id="ARBA00023136"/>
    </source>
</evidence>
<sequence length="376" mass="43460">MKVKKYIASSMPEAMKKISKDLGKNAVILNSKVVYSGGFFGLFRKKNIEVIAAIDPDVKRKEEMNRKKEAYNDQKTQSLMVNNQKNEEQLLKEIQQLKALVENIKSIGPELQHVPSMYRDIYQRLINQNIHQRVLDEIKTRCIEHYYKNNEQVTKQDAVLFVANELKSYLETVTFGPMNLDKKFINVVGPTGVGKTTTLAKIASETVLKLKKNVAFITTDTYRIAAVEQLKTYAKILDVPCEVCYNMIDFKMAVKKFADKDFVFIDTAGRNFRNPQYVKDIKNMIDFRHDMQSFLVFSLTTKEEDMETIYEQFSDIPIHKFIFTKLDETMNYGSLFNLSYKYEKGIAYITNGQDVPDDIVEASKEYIINQIIGVDI</sequence>
<dbReference type="InterPro" id="IPR000897">
    <property type="entry name" value="SRP54_GTPase_dom"/>
</dbReference>
<evidence type="ECO:0000256" key="8">
    <source>
        <dbReference type="ARBA" id="ARBA00022927"/>
    </source>
</evidence>
<keyword evidence="7" id="KW-1005">Bacterial flagellum biogenesis</keyword>
<evidence type="ECO:0000256" key="3">
    <source>
        <dbReference type="ARBA" id="ARBA00014919"/>
    </source>
</evidence>
<comment type="function">
    <text evidence="12">Necessary for flagellar biosynthesis. May be involved in translocation of the flagellum.</text>
</comment>
<organism evidence="16 17">
    <name type="scientific">Pallidibacillus thermolactis</name>
    <dbReference type="NCBI Taxonomy" id="251051"/>
    <lineage>
        <taxon>Bacteria</taxon>
        <taxon>Bacillati</taxon>
        <taxon>Bacillota</taxon>
        <taxon>Bacilli</taxon>
        <taxon>Bacillales</taxon>
        <taxon>Bacillaceae</taxon>
        <taxon>Pallidibacillus</taxon>
    </lineage>
</organism>
<evidence type="ECO:0000256" key="11">
    <source>
        <dbReference type="ARBA" id="ARBA00023225"/>
    </source>
</evidence>
<dbReference type="EMBL" id="JAOUSE010000002">
    <property type="protein sequence ID" value="MCU9593075.1"/>
    <property type="molecule type" value="Genomic_DNA"/>
</dbReference>
<keyword evidence="16" id="KW-0966">Cell projection</keyword>
<feature type="coiled-coil region" evidence="14">
    <location>
        <begin position="80"/>
        <end position="107"/>
    </location>
</feature>
<dbReference type="InterPro" id="IPR027417">
    <property type="entry name" value="P-loop_NTPase"/>
</dbReference>
<dbReference type="SUPFAM" id="SSF52540">
    <property type="entry name" value="P-loop containing nucleoside triphosphate hydrolases"/>
    <property type="match status" value="1"/>
</dbReference>
<keyword evidence="6" id="KW-0547">Nucleotide-binding</keyword>
<keyword evidence="16" id="KW-0969">Cilium</keyword>
<keyword evidence="4" id="KW-0813">Transport</keyword>
<comment type="similarity">
    <text evidence="2">Belongs to the GTP-binding SRP family.</text>
</comment>
<keyword evidence="8" id="KW-0653">Protein transport</keyword>
<evidence type="ECO:0000256" key="14">
    <source>
        <dbReference type="SAM" id="Coils"/>
    </source>
</evidence>
<evidence type="ECO:0000313" key="17">
    <source>
        <dbReference type="Proteomes" id="UP001208656"/>
    </source>
</evidence>
<proteinExistence type="inferred from homology"/>
<evidence type="ECO:0000256" key="12">
    <source>
        <dbReference type="ARBA" id="ARBA00025337"/>
    </source>
</evidence>
<dbReference type="InterPro" id="IPR047040">
    <property type="entry name" value="FlhF__GTPase_dom"/>
</dbReference>
<keyword evidence="9" id="KW-0342">GTP-binding</keyword>
<evidence type="ECO:0000256" key="13">
    <source>
        <dbReference type="NCBIfam" id="TIGR03499"/>
    </source>
</evidence>
<dbReference type="CDD" id="cd17873">
    <property type="entry name" value="FlhF"/>
    <property type="match status" value="1"/>
</dbReference>
<dbReference type="SMART" id="SM00962">
    <property type="entry name" value="SRP54"/>
    <property type="match status" value="1"/>
</dbReference>
<feature type="domain" description="SRP54-type proteins GTP-binding" evidence="15">
    <location>
        <begin position="182"/>
        <end position="373"/>
    </location>
</feature>
<evidence type="ECO:0000256" key="5">
    <source>
        <dbReference type="ARBA" id="ARBA00022475"/>
    </source>
</evidence>
<gene>
    <name evidence="16" type="primary">flhF</name>
    <name evidence="16" type="ORF">OEV82_01225</name>
</gene>
<dbReference type="InterPro" id="IPR020006">
    <property type="entry name" value="FlhF"/>
</dbReference>
<dbReference type="RefSeq" id="WP_173658202.1">
    <property type="nucleotide sequence ID" value="NZ_JAOUSE010000002.1"/>
</dbReference>
<evidence type="ECO:0000259" key="15">
    <source>
        <dbReference type="SMART" id="SM00962"/>
    </source>
</evidence>
<keyword evidence="16" id="KW-0282">Flagellum</keyword>
<comment type="caution">
    <text evidence="16">The sequence shown here is derived from an EMBL/GenBank/DDBJ whole genome shotgun (WGS) entry which is preliminary data.</text>
</comment>
<keyword evidence="10" id="KW-0472">Membrane</keyword>
<reference evidence="16 17" key="1">
    <citation type="submission" date="2022-10" db="EMBL/GenBank/DDBJ databases">
        <title>Description of Fervidibacillus gen. nov. in the family Fervidibacillaceae fam. nov. with two species, Fervidibacillus albus sp. nov., and Fervidibacillus halotolerans sp. nov., isolated from tidal flat sediments.</title>
        <authorList>
            <person name="Kwon K.K."/>
            <person name="Yang S.-H."/>
        </authorList>
    </citation>
    <scope>NUCLEOTIDE SEQUENCE [LARGE SCALE GENOMIC DNA]</scope>
    <source>
        <strain evidence="16 17">DSM 23332</strain>
    </source>
</reference>
<protein>
    <recommendedName>
        <fullName evidence="3 13">Flagellar biosynthesis protein FlhF</fullName>
    </recommendedName>
</protein>
<accession>A0ABT2WC55</accession>
<evidence type="ECO:0000256" key="7">
    <source>
        <dbReference type="ARBA" id="ARBA00022795"/>
    </source>
</evidence>
<evidence type="ECO:0000256" key="2">
    <source>
        <dbReference type="ARBA" id="ARBA00008531"/>
    </source>
</evidence>
<keyword evidence="5" id="KW-1003">Cell membrane</keyword>
<dbReference type="PANTHER" id="PTHR43134">
    <property type="entry name" value="SIGNAL RECOGNITION PARTICLE RECEPTOR SUBUNIT ALPHA"/>
    <property type="match status" value="1"/>
</dbReference>
<dbReference type="Proteomes" id="UP001208656">
    <property type="component" value="Unassembled WGS sequence"/>
</dbReference>
<dbReference type="PANTHER" id="PTHR43134:SF3">
    <property type="entry name" value="FLAGELLAR BIOSYNTHESIS PROTEIN FLHF"/>
    <property type="match status" value="1"/>
</dbReference>
<name>A0ABT2WC55_9BACI</name>
<keyword evidence="17" id="KW-1185">Reference proteome</keyword>
<evidence type="ECO:0000256" key="1">
    <source>
        <dbReference type="ARBA" id="ARBA00004413"/>
    </source>
</evidence>
<dbReference type="Gene3D" id="1.20.120.1380">
    <property type="entry name" value="Flagellar FlhF biosynthesis protein, N domain"/>
    <property type="match status" value="1"/>
</dbReference>
<dbReference type="Gene3D" id="3.40.50.300">
    <property type="entry name" value="P-loop containing nucleotide triphosphate hydrolases"/>
    <property type="match status" value="1"/>
</dbReference>
<evidence type="ECO:0000256" key="6">
    <source>
        <dbReference type="ARBA" id="ARBA00022741"/>
    </source>
</evidence>
<keyword evidence="14" id="KW-0175">Coiled coil</keyword>
<dbReference type="Pfam" id="PF00448">
    <property type="entry name" value="SRP54"/>
    <property type="match status" value="1"/>
</dbReference>
<dbReference type="NCBIfam" id="TIGR03499">
    <property type="entry name" value="FlhF"/>
    <property type="match status" value="1"/>
</dbReference>
<keyword evidence="11" id="KW-1006">Bacterial flagellum protein export</keyword>
<evidence type="ECO:0000313" key="16">
    <source>
        <dbReference type="EMBL" id="MCU9593075.1"/>
    </source>
</evidence>
<comment type="subcellular location">
    <subcellularLocation>
        <location evidence="1">Cell membrane</location>
        <topology evidence="1">Peripheral membrane protein</topology>
        <orientation evidence="1">Cytoplasmic side</orientation>
    </subcellularLocation>
</comment>
<evidence type="ECO:0000256" key="9">
    <source>
        <dbReference type="ARBA" id="ARBA00023134"/>
    </source>
</evidence>